<proteinExistence type="predicted"/>
<evidence type="ECO:0000313" key="1">
    <source>
        <dbReference type="EMBL" id="OOQ60353.1"/>
    </source>
</evidence>
<keyword evidence="2" id="KW-1185">Reference proteome</keyword>
<comment type="caution">
    <text evidence="1">The sequence shown here is derived from an EMBL/GenBank/DDBJ whole genome shotgun (WGS) entry which is preliminary data.</text>
</comment>
<reference evidence="1 2" key="1">
    <citation type="submission" date="2016-07" db="EMBL/GenBank/DDBJ databases">
        <title>Genomic analysis of zinc-resistant bacterium Mucilaginibacter pedocola TBZ30.</title>
        <authorList>
            <person name="Huang J."/>
            <person name="Tang J."/>
        </authorList>
    </citation>
    <scope>NUCLEOTIDE SEQUENCE [LARGE SCALE GENOMIC DNA]</scope>
    <source>
        <strain evidence="1 2">TBZ30</strain>
    </source>
</reference>
<dbReference type="STRING" id="1792845.BC343_25355"/>
<gene>
    <name evidence="1" type="ORF">BC343_25355</name>
</gene>
<protein>
    <submittedName>
        <fullName evidence="1">Uncharacterized protein</fullName>
    </submittedName>
</protein>
<evidence type="ECO:0000313" key="2">
    <source>
        <dbReference type="Proteomes" id="UP000189739"/>
    </source>
</evidence>
<sequence>MKNFVLEVEGTTFQFISMNRRRVQLFQVHGVVDDKAIRFHMQINEASGDLKITEPSQCPEQYRGAEKLFSDAIKIHGKTEKIPT</sequence>
<accession>A0A1S9PHC5</accession>
<name>A0A1S9PHC5_9SPHI</name>
<dbReference type="AlphaFoldDB" id="A0A1S9PHC5"/>
<dbReference type="Proteomes" id="UP000189739">
    <property type="component" value="Unassembled WGS sequence"/>
</dbReference>
<organism evidence="1 2">
    <name type="scientific">Mucilaginibacter pedocola</name>
    <dbReference type="NCBI Taxonomy" id="1792845"/>
    <lineage>
        <taxon>Bacteria</taxon>
        <taxon>Pseudomonadati</taxon>
        <taxon>Bacteroidota</taxon>
        <taxon>Sphingobacteriia</taxon>
        <taxon>Sphingobacteriales</taxon>
        <taxon>Sphingobacteriaceae</taxon>
        <taxon>Mucilaginibacter</taxon>
    </lineage>
</organism>
<dbReference type="EMBL" id="MBTF01000007">
    <property type="protein sequence ID" value="OOQ60353.1"/>
    <property type="molecule type" value="Genomic_DNA"/>
</dbReference>